<comment type="caution">
    <text evidence="1">The sequence shown here is derived from an EMBL/GenBank/DDBJ whole genome shotgun (WGS) entry which is preliminary data.</text>
</comment>
<sequence length="197" mass="22503">MRTKSVRLAANRFSENTGNLLQFVSRLESARSTTDTDVTWAYEYGIIRLYRDFEDLMLNCLIATLNTNPVAFSEHKGIGFPRKMNVEVCEYLISGEGYFDFRGRSGLIREVRKYVPEGHWLLETVKENRYHQSLDRLSALRNFAAHDSPASKRAALKAVGLAKMSSAGSWLKRQNRFVHIVDRLQELAEALHNAAPH</sequence>
<dbReference type="Proteomes" id="UP000325291">
    <property type="component" value="Unassembled WGS sequence"/>
</dbReference>
<evidence type="ECO:0000313" key="1">
    <source>
        <dbReference type="EMBL" id="KAA0916248.1"/>
    </source>
</evidence>
<evidence type="ECO:0008006" key="3">
    <source>
        <dbReference type="Google" id="ProtNLM"/>
    </source>
</evidence>
<dbReference type="AlphaFoldDB" id="A0A5A9ZG60"/>
<keyword evidence="2" id="KW-1185">Reference proteome</keyword>
<accession>A0A5A9ZG60</accession>
<dbReference type="RefSeq" id="WP_111366266.1">
    <property type="nucleotide sequence ID" value="NZ_VINQ01000005.1"/>
</dbReference>
<evidence type="ECO:0000313" key="2">
    <source>
        <dbReference type="Proteomes" id="UP000325291"/>
    </source>
</evidence>
<organism evidence="1 2">
    <name type="scientific">Aquicoccus porphyridii</name>
    <dbReference type="NCBI Taxonomy" id="1852029"/>
    <lineage>
        <taxon>Bacteria</taxon>
        <taxon>Pseudomonadati</taxon>
        <taxon>Pseudomonadota</taxon>
        <taxon>Alphaproteobacteria</taxon>
        <taxon>Rhodobacterales</taxon>
        <taxon>Paracoccaceae</taxon>
        <taxon>Aquicoccus</taxon>
    </lineage>
</organism>
<reference evidence="1 2" key="1">
    <citation type="submission" date="2019-07" db="EMBL/GenBank/DDBJ databases">
        <title>Aquicoccus porphyridii gen. nov., sp. nov., isolated from a small marine red alga, Porphyridium marinum.</title>
        <authorList>
            <person name="Liu L."/>
        </authorList>
    </citation>
    <scope>NUCLEOTIDE SEQUENCE [LARGE SCALE GENOMIC DNA]</scope>
    <source>
        <strain evidence="1 2">L1 8-17</strain>
    </source>
</reference>
<gene>
    <name evidence="1" type="ORF">FLO80_09005</name>
</gene>
<dbReference type="EMBL" id="VINQ01000005">
    <property type="protein sequence ID" value="KAA0916248.1"/>
    <property type="molecule type" value="Genomic_DNA"/>
</dbReference>
<name>A0A5A9ZG60_9RHOB</name>
<protein>
    <recommendedName>
        <fullName evidence="3">RiboL-PSP-HEPN domain-containing protein</fullName>
    </recommendedName>
</protein>
<proteinExistence type="predicted"/>